<dbReference type="GO" id="GO:0022857">
    <property type="term" value="F:transmembrane transporter activity"/>
    <property type="evidence" value="ECO:0007669"/>
    <property type="project" value="InterPro"/>
</dbReference>
<feature type="transmembrane region" description="Helical" evidence="5">
    <location>
        <begin position="366"/>
        <end position="384"/>
    </location>
</feature>
<feature type="transmembrane region" description="Helical" evidence="5">
    <location>
        <begin position="32"/>
        <end position="49"/>
    </location>
</feature>
<name>A0A1F5RGT6_9BACT</name>
<feature type="transmembrane region" description="Helical" evidence="5">
    <location>
        <begin position="178"/>
        <end position="205"/>
    </location>
</feature>
<feature type="transmembrane region" description="Helical" evidence="5">
    <location>
        <begin position="69"/>
        <end position="91"/>
    </location>
</feature>
<dbReference type="Pfam" id="PF13520">
    <property type="entry name" value="AA_permease_2"/>
    <property type="match status" value="1"/>
</dbReference>
<evidence type="ECO:0000313" key="7">
    <source>
        <dbReference type="Proteomes" id="UP000177230"/>
    </source>
</evidence>
<feature type="transmembrane region" description="Helical" evidence="5">
    <location>
        <begin position="390"/>
        <end position="410"/>
    </location>
</feature>
<evidence type="ECO:0000256" key="1">
    <source>
        <dbReference type="ARBA" id="ARBA00004141"/>
    </source>
</evidence>
<protein>
    <submittedName>
        <fullName evidence="6">Amino acid transporter</fullName>
    </submittedName>
</protein>
<feature type="transmembrane region" description="Helical" evidence="5">
    <location>
        <begin position="455"/>
        <end position="473"/>
    </location>
</feature>
<comment type="caution">
    <text evidence="6">The sequence shown here is derived from an EMBL/GenBank/DDBJ whole genome shotgun (WGS) entry which is preliminary data.</text>
</comment>
<dbReference type="Gene3D" id="1.20.1740.10">
    <property type="entry name" value="Amino acid/polyamine transporter I"/>
    <property type="match status" value="1"/>
</dbReference>
<gene>
    <name evidence="6" type="ORF">A2024_00130</name>
</gene>
<comment type="subcellular location">
    <subcellularLocation>
        <location evidence="1">Membrane</location>
        <topology evidence="1">Multi-pass membrane protein</topology>
    </subcellularLocation>
</comment>
<organism evidence="6 7">
    <name type="scientific">Candidatus Edwardsbacteria bacterium GWF2_54_11</name>
    <dbReference type="NCBI Taxonomy" id="1817851"/>
    <lineage>
        <taxon>Bacteria</taxon>
        <taxon>Candidatus Edwardsiibacteriota</taxon>
    </lineage>
</organism>
<dbReference type="InterPro" id="IPR053153">
    <property type="entry name" value="APC_K+_Transporter"/>
</dbReference>
<evidence type="ECO:0000256" key="5">
    <source>
        <dbReference type="SAM" id="Phobius"/>
    </source>
</evidence>
<feature type="transmembrane region" description="Helical" evidence="5">
    <location>
        <begin position="269"/>
        <end position="291"/>
    </location>
</feature>
<keyword evidence="2 5" id="KW-0812">Transmembrane</keyword>
<dbReference type="EMBL" id="MFFM01000020">
    <property type="protein sequence ID" value="OGF13363.1"/>
    <property type="molecule type" value="Genomic_DNA"/>
</dbReference>
<evidence type="ECO:0000313" key="6">
    <source>
        <dbReference type="EMBL" id="OGF13363.1"/>
    </source>
</evidence>
<evidence type="ECO:0000256" key="4">
    <source>
        <dbReference type="ARBA" id="ARBA00023136"/>
    </source>
</evidence>
<feature type="transmembrane region" description="Helical" evidence="5">
    <location>
        <begin position="225"/>
        <end position="248"/>
    </location>
</feature>
<dbReference type="PANTHER" id="PTHR47704">
    <property type="entry name" value="POTASSIUM TRANSPORTER KIMA"/>
    <property type="match status" value="1"/>
</dbReference>
<reference evidence="6 7" key="1">
    <citation type="journal article" date="2016" name="Nat. Commun.">
        <title>Thousands of microbial genomes shed light on interconnected biogeochemical processes in an aquifer system.</title>
        <authorList>
            <person name="Anantharaman K."/>
            <person name="Brown C.T."/>
            <person name="Hug L.A."/>
            <person name="Sharon I."/>
            <person name="Castelle C.J."/>
            <person name="Probst A.J."/>
            <person name="Thomas B.C."/>
            <person name="Singh A."/>
            <person name="Wilkins M.J."/>
            <person name="Karaoz U."/>
            <person name="Brodie E.L."/>
            <person name="Williams K.H."/>
            <person name="Hubbard S.S."/>
            <person name="Banfield J.F."/>
        </authorList>
    </citation>
    <scope>NUCLEOTIDE SEQUENCE [LARGE SCALE GENOMIC DNA]</scope>
</reference>
<feature type="transmembrane region" description="Helical" evidence="5">
    <location>
        <begin position="318"/>
        <end position="340"/>
    </location>
</feature>
<dbReference type="PANTHER" id="PTHR47704:SF1">
    <property type="entry name" value="POTASSIUM TRANSPORTER KIMA"/>
    <property type="match status" value="1"/>
</dbReference>
<feature type="transmembrane region" description="Helical" evidence="5">
    <location>
        <begin position="153"/>
        <end position="171"/>
    </location>
</feature>
<sequence>MAFTESEFLSNLWKKLNKVLIGGPKNVEDPRIFHKISLVALLAWIGLGADGLSSSSYGPEEAFRALGSHTYLAIFLALATALTVFIISYSYSKIIEHFPHGGGGYIVTTSTLGSRVGVVSGSALLVDYVLTITVSIAACSAALFSFLPMSYHVYKIPFCVVLILALVILNLRGVKESVIMLAPIFGVFLITHLVMIGYGISSHLFDFGPIVSNLSANVQADMKAMGLMGIMAIFVRAYSLGAGTYTGIEAVSNGLLVMREPRVQTGKRTMFLMATSLAFVAGGLFLCYMLLNVHPVPGRTLNAVVAGMLFGHWPLGNLLALVTILSEGALLFVAAQTGFIDGPRVMSSMAVDSWLPHRFASLSERLTMNNGVIMMGTASLGLLFYTGGDISVLVIMYSINVFLDFSLSQLGMTRYMIVNRRHMPHWKRQAAVFATGLILCLTILIIAVYEKFAEGGWITLVITFVIVVACYRIRNHYDTVRRGVRKLDELLLEIPTEGTPNMDPPDKKKTTAVILVDGYNGYGVHLLLNTIRNFPRFYHNYIFASAAIVDTGSFKGAEAIDALRESTEESLRKYVDLARRFGLPSDYRMEVGTEAVETASLLCQQLASEYYRTTVFTGKLIFHKESLFQRVLHNETAYAIQRRLQWEGITTVVLPIRTSL</sequence>
<dbReference type="InterPro" id="IPR002293">
    <property type="entry name" value="AA/rel_permease1"/>
</dbReference>
<accession>A0A1F5RGT6</accession>
<dbReference type="GO" id="GO:0016020">
    <property type="term" value="C:membrane"/>
    <property type="evidence" value="ECO:0007669"/>
    <property type="project" value="UniProtKB-SubCell"/>
</dbReference>
<dbReference type="AlphaFoldDB" id="A0A1F5RGT6"/>
<evidence type="ECO:0000256" key="3">
    <source>
        <dbReference type="ARBA" id="ARBA00022989"/>
    </source>
</evidence>
<feature type="transmembrane region" description="Helical" evidence="5">
    <location>
        <begin position="430"/>
        <end position="449"/>
    </location>
</feature>
<evidence type="ECO:0000256" key="2">
    <source>
        <dbReference type="ARBA" id="ARBA00022692"/>
    </source>
</evidence>
<keyword evidence="4 5" id="KW-0472">Membrane</keyword>
<proteinExistence type="predicted"/>
<keyword evidence="3 5" id="KW-1133">Transmembrane helix</keyword>
<dbReference type="Proteomes" id="UP000177230">
    <property type="component" value="Unassembled WGS sequence"/>
</dbReference>